<evidence type="ECO:0000259" key="2">
    <source>
        <dbReference type="Pfam" id="PF09811"/>
    </source>
</evidence>
<dbReference type="EMBL" id="KE651166">
    <property type="protein sequence ID" value="EEB07644.1"/>
    <property type="molecule type" value="Genomic_DNA"/>
</dbReference>
<keyword evidence="5" id="KW-1185">Reference proteome</keyword>
<dbReference type="OMA" id="VGFQRFV"/>
<reference evidence="3 5" key="1">
    <citation type="journal article" date="2011" name="Science">
        <title>Comparative functional genomics of the fission yeasts.</title>
        <authorList>
            <person name="Rhind N."/>
            <person name="Chen Z."/>
            <person name="Yassour M."/>
            <person name="Thompson D.A."/>
            <person name="Haas B.J."/>
            <person name="Habib N."/>
            <person name="Wapinski I."/>
            <person name="Roy S."/>
            <person name="Lin M.F."/>
            <person name="Heiman D.I."/>
            <person name="Young S.K."/>
            <person name="Furuya K."/>
            <person name="Guo Y."/>
            <person name="Pidoux A."/>
            <person name="Chen H.M."/>
            <person name="Robbertse B."/>
            <person name="Goldberg J.M."/>
            <person name="Aoki K."/>
            <person name="Bayne E.H."/>
            <person name="Berlin A.M."/>
            <person name="Desjardins C.A."/>
            <person name="Dobbs E."/>
            <person name="Dukaj L."/>
            <person name="Fan L."/>
            <person name="FitzGerald M.G."/>
            <person name="French C."/>
            <person name="Gujja S."/>
            <person name="Hansen K."/>
            <person name="Keifenheim D."/>
            <person name="Levin J.Z."/>
            <person name="Mosher R.A."/>
            <person name="Mueller C.A."/>
            <person name="Pfiffner J."/>
            <person name="Priest M."/>
            <person name="Russ C."/>
            <person name="Smialowska A."/>
            <person name="Swoboda P."/>
            <person name="Sykes S.M."/>
            <person name="Vaughn M."/>
            <person name="Vengrova S."/>
            <person name="Yoder R."/>
            <person name="Zeng Q."/>
            <person name="Allshire R."/>
            <person name="Baulcombe D."/>
            <person name="Birren B.W."/>
            <person name="Brown W."/>
            <person name="Ekwall K."/>
            <person name="Kellis M."/>
            <person name="Leatherwood J."/>
            <person name="Levin H."/>
            <person name="Margalit H."/>
            <person name="Martienssen R."/>
            <person name="Nieduszynski C.A."/>
            <person name="Spatafora J.W."/>
            <person name="Friedman N."/>
            <person name="Dalgaard J.Z."/>
            <person name="Baumann P."/>
            <person name="Niki H."/>
            <person name="Regev A."/>
            <person name="Nusbaum C."/>
        </authorList>
    </citation>
    <scope>NUCLEOTIDE SEQUENCE [LARGE SCALE GENOMIC DNA]</scope>
    <source>
        <strain evidence="5">yFS275 / FY16936</strain>
    </source>
</reference>
<dbReference type="HOGENOM" id="CLU_1897425_0_0_1"/>
<name>B6K123_SCHJY</name>
<dbReference type="RefSeq" id="XP_002173937.1">
    <property type="nucleotide sequence ID" value="XM_002173901.1"/>
</dbReference>
<dbReference type="PANTHER" id="PTHR28532">
    <property type="entry name" value="GEO13458P1"/>
    <property type="match status" value="1"/>
</dbReference>
<dbReference type="GeneID" id="7051120"/>
<evidence type="ECO:0000313" key="4">
    <source>
        <dbReference type="JaponicusDB" id="SJAG_02745"/>
    </source>
</evidence>
<dbReference type="OrthoDB" id="48036at2759"/>
<dbReference type="InterPro" id="IPR019191">
    <property type="entry name" value="Essential_protein_Yae1_N"/>
</dbReference>
<dbReference type="eggNOG" id="KOG4595">
    <property type="taxonomic scope" value="Eukaryota"/>
</dbReference>
<protein>
    <submittedName>
        <fullName evidence="3">DUF1715 family protein</fullName>
    </submittedName>
</protein>
<gene>
    <name evidence="4" type="primary">lto1</name>
    <name evidence="3" type="ORF">SJAG_02745</name>
</gene>
<dbReference type="PANTHER" id="PTHR28532:SF1">
    <property type="entry name" value="ORAL CANCER OVEREXPRESSED 1"/>
    <property type="match status" value="1"/>
</dbReference>
<dbReference type="STRING" id="402676.B6K123"/>
<dbReference type="VEuPathDB" id="FungiDB:SJAG_02745"/>
<evidence type="ECO:0000313" key="3">
    <source>
        <dbReference type="EMBL" id="EEB07644.1"/>
    </source>
</evidence>
<sequence length="133" mass="15539">MVFDEVLEMEESIYREGYEEGLKNGEKEGRQEALLFGLEHAYNRFLLLGEIQGRCTVWLAHADEHPKLRKAKRHLEQLDQLLQKVPFHNETKDVEHSFDTFWNKIEAKCRLLSSVLGTKILPTKPVDKLDGFE</sequence>
<accession>B6K123</accession>
<dbReference type="JaponicusDB" id="SJAG_02745">
    <property type="gene designation" value="lto1"/>
</dbReference>
<evidence type="ECO:0000313" key="5">
    <source>
        <dbReference type="Proteomes" id="UP000001744"/>
    </source>
</evidence>
<proteinExistence type="inferred from homology"/>
<dbReference type="AlphaFoldDB" id="B6K123"/>
<evidence type="ECO:0000256" key="1">
    <source>
        <dbReference type="ARBA" id="ARBA00038090"/>
    </source>
</evidence>
<dbReference type="Pfam" id="PF09811">
    <property type="entry name" value="Yae1_N"/>
    <property type="match status" value="1"/>
</dbReference>
<dbReference type="Proteomes" id="UP000001744">
    <property type="component" value="Unassembled WGS sequence"/>
</dbReference>
<dbReference type="InterPro" id="IPR052436">
    <property type="entry name" value="LTO1_adapter"/>
</dbReference>
<comment type="similarity">
    <text evidence="1">Belongs to the LTO1 family.</text>
</comment>
<organism evidence="3 5">
    <name type="scientific">Schizosaccharomyces japonicus (strain yFS275 / FY16936)</name>
    <name type="common">Fission yeast</name>
    <dbReference type="NCBI Taxonomy" id="402676"/>
    <lineage>
        <taxon>Eukaryota</taxon>
        <taxon>Fungi</taxon>
        <taxon>Dikarya</taxon>
        <taxon>Ascomycota</taxon>
        <taxon>Taphrinomycotina</taxon>
        <taxon>Schizosaccharomycetes</taxon>
        <taxon>Schizosaccharomycetales</taxon>
        <taxon>Schizosaccharomycetaceae</taxon>
        <taxon>Schizosaccharomyces</taxon>
    </lineage>
</organism>
<feature type="domain" description="Essential protein Yae1 N-terminal" evidence="2">
    <location>
        <begin position="17"/>
        <end position="55"/>
    </location>
</feature>